<name>C0CT22_9FIRM</name>
<comment type="caution">
    <text evidence="2">The sequence shown here is derived from an EMBL/GenBank/DDBJ whole genome shotgun (WGS) entry which is preliminary data.</text>
</comment>
<evidence type="ECO:0000313" key="3">
    <source>
        <dbReference type="Proteomes" id="UP000004756"/>
    </source>
</evidence>
<reference evidence="2 3" key="2">
    <citation type="submission" date="2009-02" db="EMBL/GenBank/DDBJ databases">
        <title>Draft genome sequence of Clostridium asparagiforme (DSM 15981).</title>
        <authorList>
            <person name="Sudarsanam P."/>
            <person name="Ley R."/>
            <person name="Guruge J."/>
            <person name="Turnbaugh P.J."/>
            <person name="Mahowald M."/>
            <person name="Liep D."/>
            <person name="Gordon J."/>
        </authorList>
    </citation>
    <scope>NUCLEOTIDE SEQUENCE [LARGE SCALE GENOMIC DNA]</scope>
    <source>
        <strain evidence="2 3">DSM 15981</strain>
    </source>
</reference>
<evidence type="ECO:0000313" key="2">
    <source>
        <dbReference type="EMBL" id="EEG57757.1"/>
    </source>
</evidence>
<sequence>MDCQPYSSCPALPNYTIQTVFAKQNGVRRHPSFVSIPSLVWLYYHLIYIMSIFYCNLVEKFNPLKTSSPTASIFHLIYFSSC</sequence>
<dbReference type="AlphaFoldDB" id="C0CT22"/>
<feature type="transmembrane region" description="Helical" evidence="1">
    <location>
        <begin position="41"/>
        <end position="58"/>
    </location>
</feature>
<accession>C0CT22</accession>
<dbReference type="HOGENOM" id="CLU_2552189_0_0_9"/>
<proteinExistence type="predicted"/>
<keyword evidence="1" id="KW-0472">Membrane</keyword>
<gene>
    <name evidence="2" type="ORF">CLOSTASPAR_00118</name>
</gene>
<protein>
    <submittedName>
        <fullName evidence="2">Uncharacterized protein</fullName>
    </submittedName>
</protein>
<keyword evidence="1" id="KW-0812">Transmembrane</keyword>
<keyword evidence="3" id="KW-1185">Reference proteome</keyword>
<evidence type="ECO:0000256" key="1">
    <source>
        <dbReference type="SAM" id="Phobius"/>
    </source>
</evidence>
<reference evidence="2 3" key="1">
    <citation type="submission" date="2009-01" db="EMBL/GenBank/DDBJ databases">
        <authorList>
            <person name="Fulton L."/>
            <person name="Clifton S."/>
            <person name="Fulton B."/>
            <person name="Xu J."/>
            <person name="Minx P."/>
            <person name="Pepin K.H."/>
            <person name="Johnson M."/>
            <person name="Bhonagiri V."/>
            <person name="Nash W.E."/>
            <person name="Mardis E.R."/>
            <person name="Wilson R.K."/>
        </authorList>
    </citation>
    <scope>NUCLEOTIDE SEQUENCE [LARGE SCALE GENOMIC DNA]</scope>
    <source>
        <strain evidence="2 3">DSM 15981</strain>
    </source>
</reference>
<dbReference type="Proteomes" id="UP000004756">
    <property type="component" value="Unassembled WGS sequence"/>
</dbReference>
<keyword evidence="1" id="KW-1133">Transmembrane helix</keyword>
<organism evidence="2 3">
    <name type="scientific">[Clostridium] asparagiforme DSM 15981</name>
    <dbReference type="NCBI Taxonomy" id="518636"/>
    <lineage>
        <taxon>Bacteria</taxon>
        <taxon>Bacillati</taxon>
        <taxon>Bacillota</taxon>
        <taxon>Clostridia</taxon>
        <taxon>Lachnospirales</taxon>
        <taxon>Lachnospiraceae</taxon>
        <taxon>Enterocloster</taxon>
    </lineage>
</organism>
<dbReference type="EMBL" id="ACCJ01000007">
    <property type="protein sequence ID" value="EEG57757.1"/>
    <property type="molecule type" value="Genomic_DNA"/>
</dbReference>